<reference evidence="2" key="1">
    <citation type="journal article" date="2021" name="PeerJ">
        <title>Extensive microbial diversity within the chicken gut microbiome revealed by metagenomics and culture.</title>
        <authorList>
            <person name="Gilroy R."/>
            <person name="Ravi A."/>
            <person name="Getino M."/>
            <person name="Pursley I."/>
            <person name="Horton D.L."/>
            <person name="Alikhan N.F."/>
            <person name="Baker D."/>
            <person name="Gharbi K."/>
            <person name="Hall N."/>
            <person name="Watson M."/>
            <person name="Adriaenssens E.M."/>
            <person name="Foster-Nyarko E."/>
            <person name="Jarju S."/>
            <person name="Secka A."/>
            <person name="Antonio M."/>
            <person name="Oren A."/>
            <person name="Chaudhuri R.R."/>
            <person name="La Ragione R."/>
            <person name="Hildebrand F."/>
            <person name="Pallen M.J."/>
        </authorList>
    </citation>
    <scope>NUCLEOTIDE SEQUENCE</scope>
    <source>
        <strain evidence="2">5790</strain>
    </source>
</reference>
<name>A0A9D1PRG1_9FIRM</name>
<evidence type="ECO:0000256" key="1">
    <source>
        <dbReference type="SAM" id="MobiDB-lite"/>
    </source>
</evidence>
<comment type="caution">
    <text evidence="2">The sequence shown here is derived from an EMBL/GenBank/DDBJ whole genome shotgun (WGS) entry which is preliminary data.</text>
</comment>
<feature type="region of interest" description="Disordered" evidence="1">
    <location>
        <begin position="554"/>
        <end position="580"/>
    </location>
</feature>
<accession>A0A9D1PRG1</accession>
<protein>
    <submittedName>
        <fullName evidence="2">Uncharacterized protein</fullName>
    </submittedName>
</protein>
<dbReference type="EMBL" id="DXIJ01000105">
    <property type="protein sequence ID" value="HIV86143.1"/>
    <property type="molecule type" value="Genomic_DNA"/>
</dbReference>
<dbReference type="Proteomes" id="UP000824162">
    <property type="component" value="Unassembled WGS sequence"/>
</dbReference>
<feature type="non-terminal residue" evidence="2">
    <location>
        <position position="1"/>
    </location>
</feature>
<dbReference type="AlphaFoldDB" id="A0A9D1PRG1"/>
<proteinExistence type="predicted"/>
<organism evidence="2 3">
    <name type="scientific">Candidatus Monoglobus merdigallinarum</name>
    <dbReference type="NCBI Taxonomy" id="2838698"/>
    <lineage>
        <taxon>Bacteria</taxon>
        <taxon>Bacillati</taxon>
        <taxon>Bacillota</taxon>
        <taxon>Clostridia</taxon>
        <taxon>Monoglobales</taxon>
        <taxon>Monoglobaceae</taxon>
        <taxon>Monoglobus</taxon>
    </lineage>
</organism>
<feature type="compositionally biased region" description="Basic and acidic residues" evidence="1">
    <location>
        <begin position="569"/>
        <end position="580"/>
    </location>
</feature>
<sequence>VTVYIRLADNKLVGTSKLIQFIITRDPNIDPDIFNESMQQAKGLIAENYTEIAPNGDPILDRTVVIPEVETVDDVVTNITAEYAGFVNQDGTITRAPFGESNAIGSVIYTIECVKGSTLLRDYVSYNVSIPTEKADIFYADFERGVTEIGGKLTERDGGNDSGYGVSGTVSTSFDVSAAGGMPLTFKYDVYGAQTSAALKNASGAEVVTFNSSALTADAWNTVEITVNSDGSVTAEVNGTAVTDGLTSGAVVASTITGFALATDTVYDNIMAMSNTDATKVYSTFWRAHESEVGIQKDAYLMRGMQIMYSPDKKGNGGSVDGYTFACGLSSGSNNGNWQNGVVKDGSNSLKFTAPADGVWTVYCIPGNNKTFYIGNAQTSDSLNGANVPASLSINVTKGEVYYATVAGSKSNFLGAKFVPTVEGSDAPEVLLSATWDFQKNNGFTQTVNSGETYVYDTRDTENAVKSMTINATTGKFGGSDHGDWIAVNPEVVLTVPVVNGSVITMGDTYYGTEAYTINGEKFVGGNKSYTYYGTADTVDIVLTQGGFYRSVTVTSPKNPSTEIPTPKPEAEVKRYSQRS</sequence>
<gene>
    <name evidence="2" type="ORF">H9900_04965</name>
</gene>
<feature type="compositionally biased region" description="Polar residues" evidence="1">
    <location>
        <begin position="554"/>
        <end position="564"/>
    </location>
</feature>
<evidence type="ECO:0000313" key="3">
    <source>
        <dbReference type="Proteomes" id="UP000824162"/>
    </source>
</evidence>
<reference evidence="2" key="2">
    <citation type="submission" date="2021-04" db="EMBL/GenBank/DDBJ databases">
        <authorList>
            <person name="Gilroy R."/>
        </authorList>
    </citation>
    <scope>NUCLEOTIDE SEQUENCE</scope>
    <source>
        <strain evidence="2">5790</strain>
    </source>
</reference>
<evidence type="ECO:0000313" key="2">
    <source>
        <dbReference type="EMBL" id="HIV86143.1"/>
    </source>
</evidence>